<dbReference type="EMBL" id="ONZP01000677">
    <property type="protein sequence ID" value="SPJ89601.1"/>
    <property type="molecule type" value="Genomic_DNA"/>
</dbReference>
<accession>A0AAE8SPE0</accession>
<dbReference type="AlphaFoldDB" id="A0AAE8SPE0"/>
<keyword evidence="2" id="KW-1185">Reference proteome</keyword>
<proteinExistence type="predicted"/>
<evidence type="ECO:0000313" key="1">
    <source>
        <dbReference type="EMBL" id="SPJ89601.1"/>
    </source>
</evidence>
<organism evidence="1 2">
    <name type="scientific">Fusarium torulosum</name>
    <dbReference type="NCBI Taxonomy" id="33205"/>
    <lineage>
        <taxon>Eukaryota</taxon>
        <taxon>Fungi</taxon>
        <taxon>Dikarya</taxon>
        <taxon>Ascomycota</taxon>
        <taxon>Pezizomycotina</taxon>
        <taxon>Sordariomycetes</taxon>
        <taxon>Hypocreomycetidae</taxon>
        <taxon>Hypocreales</taxon>
        <taxon>Nectriaceae</taxon>
        <taxon>Fusarium</taxon>
    </lineage>
</organism>
<evidence type="ECO:0000313" key="2">
    <source>
        <dbReference type="Proteomes" id="UP001187734"/>
    </source>
</evidence>
<comment type="caution">
    <text evidence="1">The sequence shown here is derived from an EMBL/GenBank/DDBJ whole genome shotgun (WGS) entry which is preliminary data.</text>
</comment>
<gene>
    <name evidence="1" type="ORF">FTOL_12962</name>
</gene>
<reference evidence="1" key="1">
    <citation type="submission" date="2018-03" db="EMBL/GenBank/DDBJ databases">
        <authorList>
            <person name="Guldener U."/>
        </authorList>
    </citation>
    <scope>NUCLEOTIDE SEQUENCE</scope>
</reference>
<name>A0AAE8SPE0_9HYPO</name>
<sequence length="179" mass="20175">MTTSPYDKPVPYCACTLRQANIKSTSTNTTCAWCHQVVPDDNAIYMVLKDHVEYLQHLGGKRKGKSKKMNKKKSRRDMEDAMESLIYSEDKSEDIRELFDKYSSDVLCASARVLVNSDSLKARSLLFSSFEYLPPAPEPKEVAEEETVWDAIPGPAAERAPPYDYPCEPDVVAPLELYG</sequence>
<dbReference type="Proteomes" id="UP001187734">
    <property type="component" value="Unassembled WGS sequence"/>
</dbReference>
<protein>
    <submittedName>
        <fullName evidence="1">Uncharacterized protein</fullName>
    </submittedName>
</protein>